<dbReference type="SUPFAM" id="SSF52266">
    <property type="entry name" value="SGNH hydrolase"/>
    <property type="match status" value="1"/>
</dbReference>
<dbReference type="InParanoid" id="A0A163JAA7"/>
<accession>A0A163JAA7</accession>
<dbReference type="STRING" id="4829.A0A163JAA7"/>
<dbReference type="OMA" id="FCDAEHG"/>
<feature type="signal peptide" evidence="1">
    <location>
        <begin position="1"/>
        <end position="20"/>
    </location>
</feature>
<dbReference type="EMBL" id="LT552047">
    <property type="protein sequence ID" value="SAL98024.1"/>
    <property type="molecule type" value="Genomic_DNA"/>
</dbReference>
<organism evidence="2">
    <name type="scientific">Absidia glauca</name>
    <name type="common">Pin mould</name>
    <dbReference type="NCBI Taxonomy" id="4829"/>
    <lineage>
        <taxon>Eukaryota</taxon>
        <taxon>Fungi</taxon>
        <taxon>Fungi incertae sedis</taxon>
        <taxon>Mucoromycota</taxon>
        <taxon>Mucoromycotina</taxon>
        <taxon>Mucoromycetes</taxon>
        <taxon>Mucorales</taxon>
        <taxon>Cunninghamellaceae</taxon>
        <taxon>Absidia</taxon>
    </lineage>
</organism>
<dbReference type="PANTHER" id="PTHR21325:SF31">
    <property type="entry name" value="GH22081P-RELATED"/>
    <property type="match status" value="1"/>
</dbReference>
<dbReference type="Gene3D" id="3.40.50.1110">
    <property type="entry name" value="SGNH hydrolase"/>
    <property type="match status" value="1"/>
</dbReference>
<dbReference type="GO" id="GO:0004620">
    <property type="term" value="F:phospholipase activity"/>
    <property type="evidence" value="ECO:0007669"/>
    <property type="project" value="InterPro"/>
</dbReference>
<dbReference type="InterPro" id="IPR036514">
    <property type="entry name" value="SGNH_hydro_sf"/>
</dbReference>
<name>A0A163JAA7_ABSGL</name>
<dbReference type="GO" id="GO:0006644">
    <property type="term" value="P:phospholipid metabolic process"/>
    <property type="evidence" value="ECO:0007669"/>
    <property type="project" value="TreeGrafter"/>
</dbReference>
<dbReference type="InterPro" id="IPR001087">
    <property type="entry name" value="GDSL"/>
</dbReference>
<sequence length="381" mass="41767">MKLDFYVLCGVAMLASKVWGASSPDISSCPALTPRTTPPKDITDLRPDDIKVLGALGDSIMAGYVMMGVTSSLDPKALEEFRGQSYAIGSDANAITLPNFMNHYQPIKKGSSVGTHFVTTCNIIGDSCSQSQYRPNQDYLNGALSGAMAFNLQVELGYVLSRMKTISGLDVQNDWKMITLQIGSNDQCASCNTSHSSKVTAEQYGANVEAAVQLIQSQSPKTIVNIIGAFNVSQVFPLSQQSGLKYCRMTNNDPSTIKNLKECSCHADADHKSMDDLAASYNQQLITIANKYKAQPGGTFAVVYRPANINIMSFPIDALSNYDCFHPSQKGHQWMAKIAWNMLFLPSNKQPGIYNFDANQQVMNSTQKRRTIHSFDHFPPP</sequence>
<gene>
    <name evidence="2" type="primary">ABSGL_03551.1 scaffold 4609</name>
</gene>
<keyword evidence="1" id="KW-0732">Signal</keyword>
<dbReference type="PANTHER" id="PTHR21325">
    <property type="entry name" value="PHOSPHOLIPASE B, PLB1"/>
    <property type="match status" value="1"/>
</dbReference>
<dbReference type="AlphaFoldDB" id="A0A163JAA7"/>
<protein>
    <submittedName>
        <fullName evidence="2">Uncharacterized protein</fullName>
    </submittedName>
</protein>
<keyword evidence="3" id="KW-1185">Reference proteome</keyword>
<dbReference type="OrthoDB" id="10265800at2759"/>
<dbReference type="Proteomes" id="UP000078561">
    <property type="component" value="Unassembled WGS sequence"/>
</dbReference>
<dbReference type="InterPro" id="IPR038885">
    <property type="entry name" value="PLB1"/>
</dbReference>
<evidence type="ECO:0000256" key="1">
    <source>
        <dbReference type="SAM" id="SignalP"/>
    </source>
</evidence>
<evidence type="ECO:0000313" key="3">
    <source>
        <dbReference type="Proteomes" id="UP000078561"/>
    </source>
</evidence>
<proteinExistence type="predicted"/>
<evidence type="ECO:0000313" key="2">
    <source>
        <dbReference type="EMBL" id="SAL98024.1"/>
    </source>
</evidence>
<dbReference type="Pfam" id="PF00657">
    <property type="entry name" value="Lipase_GDSL"/>
    <property type="match status" value="1"/>
</dbReference>
<reference evidence="2" key="1">
    <citation type="submission" date="2016-04" db="EMBL/GenBank/DDBJ databases">
        <authorList>
            <person name="Evans L.H."/>
            <person name="Alamgir A."/>
            <person name="Owens N."/>
            <person name="Weber N.D."/>
            <person name="Virtaneva K."/>
            <person name="Barbian K."/>
            <person name="Babar A."/>
            <person name="Rosenke K."/>
        </authorList>
    </citation>
    <scope>NUCLEOTIDE SEQUENCE [LARGE SCALE GENOMIC DNA]</scope>
    <source>
        <strain evidence="2">CBS 101.48</strain>
    </source>
</reference>
<feature type="chain" id="PRO_5007843299" evidence="1">
    <location>
        <begin position="21"/>
        <end position="381"/>
    </location>
</feature>